<sequence>MPKRNLVLKCDVGKVDKTTKRSILKQHARIFDPLGFLTPLTIRSKAFIQELWKKGYQWDVELDKKDRERGK</sequence>
<evidence type="ECO:0000313" key="2">
    <source>
        <dbReference type="Proteomes" id="UP000298663"/>
    </source>
</evidence>
<name>A0A4U5PJV9_STECR</name>
<reference evidence="1 2" key="2">
    <citation type="journal article" date="2019" name="G3 (Bethesda)">
        <title>Hybrid Assembly of the Genome of the Entomopathogenic Nematode Steinernema carpocapsae Identifies the X-Chromosome.</title>
        <authorList>
            <person name="Serra L."/>
            <person name="Macchietto M."/>
            <person name="Macias-Munoz A."/>
            <person name="McGill C.J."/>
            <person name="Rodriguez I.M."/>
            <person name="Rodriguez B."/>
            <person name="Murad R."/>
            <person name="Mortazavi A."/>
        </authorList>
    </citation>
    <scope>NUCLEOTIDE SEQUENCE [LARGE SCALE GENOMIC DNA]</scope>
    <source>
        <strain evidence="1 2">ALL</strain>
    </source>
</reference>
<reference evidence="1 2" key="1">
    <citation type="journal article" date="2015" name="Genome Biol.">
        <title>Comparative genomics of Steinernema reveals deeply conserved gene regulatory networks.</title>
        <authorList>
            <person name="Dillman A.R."/>
            <person name="Macchietto M."/>
            <person name="Porter C.F."/>
            <person name="Rogers A."/>
            <person name="Williams B."/>
            <person name="Antoshechkin I."/>
            <person name="Lee M.M."/>
            <person name="Goodwin Z."/>
            <person name="Lu X."/>
            <person name="Lewis E.E."/>
            <person name="Goodrich-Blair H."/>
            <person name="Stock S.P."/>
            <person name="Adams B.J."/>
            <person name="Sternberg P.W."/>
            <person name="Mortazavi A."/>
        </authorList>
    </citation>
    <scope>NUCLEOTIDE SEQUENCE [LARGE SCALE GENOMIC DNA]</scope>
    <source>
        <strain evidence="1 2">ALL</strain>
    </source>
</reference>
<comment type="caution">
    <text evidence="1">The sequence shown here is derived from an EMBL/GenBank/DDBJ whole genome shotgun (WGS) entry which is preliminary data.</text>
</comment>
<dbReference type="AlphaFoldDB" id="A0A4U5PJV9"/>
<dbReference type="EMBL" id="AZBU02000002">
    <property type="protein sequence ID" value="TKR97022.1"/>
    <property type="molecule type" value="Genomic_DNA"/>
</dbReference>
<protein>
    <submittedName>
        <fullName evidence="1">Uncharacterized protein</fullName>
    </submittedName>
</protein>
<dbReference type="Proteomes" id="UP000298663">
    <property type="component" value="Unassembled WGS sequence"/>
</dbReference>
<dbReference type="PANTHER" id="PTHR22955:SF66">
    <property type="entry name" value="INTEGRASE CATALYTIC DOMAIN-CONTAINING PROTEIN"/>
    <property type="match status" value="1"/>
</dbReference>
<dbReference type="PANTHER" id="PTHR22955">
    <property type="entry name" value="RETROTRANSPOSON"/>
    <property type="match status" value="1"/>
</dbReference>
<gene>
    <name evidence="1" type="ORF">L596_010951</name>
</gene>
<dbReference type="OrthoDB" id="5866170at2759"/>
<evidence type="ECO:0000313" key="1">
    <source>
        <dbReference type="EMBL" id="TKR97022.1"/>
    </source>
</evidence>
<proteinExistence type="predicted"/>
<accession>A0A4U5PJV9</accession>
<dbReference type="InterPro" id="IPR008042">
    <property type="entry name" value="Retrotrans_Pao"/>
</dbReference>
<organism evidence="1 2">
    <name type="scientific">Steinernema carpocapsae</name>
    <name type="common">Entomopathogenic nematode</name>
    <dbReference type="NCBI Taxonomy" id="34508"/>
    <lineage>
        <taxon>Eukaryota</taxon>
        <taxon>Metazoa</taxon>
        <taxon>Ecdysozoa</taxon>
        <taxon>Nematoda</taxon>
        <taxon>Chromadorea</taxon>
        <taxon>Rhabditida</taxon>
        <taxon>Tylenchina</taxon>
        <taxon>Panagrolaimomorpha</taxon>
        <taxon>Strongyloidoidea</taxon>
        <taxon>Steinernematidae</taxon>
        <taxon>Steinernema</taxon>
    </lineage>
</organism>
<keyword evidence="2" id="KW-1185">Reference proteome</keyword>
<dbReference type="Pfam" id="PF05380">
    <property type="entry name" value="Peptidase_A17"/>
    <property type="match status" value="1"/>
</dbReference>